<dbReference type="PANTHER" id="PTHR10857">
    <property type="entry name" value="COPINE"/>
    <property type="match status" value="1"/>
</dbReference>
<name>A0AAD1U2M3_EUPCR</name>
<accession>A0AAD1U2M3</accession>
<proteinExistence type="predicted"/>
<keyword evidence="3" id="KW-1185">Reference proteome</keyword>
<organism evidence="2 3">
    <name type="scientific">Euplotes crassus</name>
    <dbReference type="NCBI Taxonomy" id="5936"/>
    <lineage>
        <taxon>Eukaryota</taxon>
        <taxon>Sar</taxon>
        <taxon>Alveolata</taxon>
        <taxon>Ciliophora</taxon>
        <taxon>Intramacronucleata</taxon>
        <taxon>Spirotrichea</taxon>
        <taxon>Hypotrichia</taxon>
        <taxon>Euplotida</taxon>
        <taxon>Euplotidae</taxon>
        <taxon>Moneuplotes</taxon>
    </lineage>
</organism>
<dbReference type="PANTHER" id="PTHR10857:SF106">
    <property type="entry name" value="C2 DOMAIN-CONTAINING PROTEIN"/>
    <property type="match status" value="1"/>
</dbReference>
<dbReference type="AlphaFoldDB" id="A0AAD1U2M3"/>
<comment type="caution">
    <text evidence="2">The sequence shown here is derived from an EMBL/GenBank/DDBJ whole genome shotgun (WGS) entry which is preliminary data.</text>
</comment>
<evidence type="ECO:0000313" key="2">
    <source>
        <dbReference type="EMBL" id="CAI2359332.1"/>
    </source>
</evidence>
<feature type="domain" description="Copine C-terminal" evidence="1">
    <location>
        <begin position="341"/>
        <end position="543"/>
    </location>
</feature>
<dbReference type="GO" id="GO:0005544">
    <property type="term" value="F:calcium-dependent phospholipid binding"/>
    <property type="evidence" value="ECO:0007669"/>
    <property type="project" value="InterPro"/>
</dbReference>
<sequence length="674" mass="77945">MGGISTALEGPKSRIDTSETQEIIELRARFQLDLSFIQRMRQCNIYYEVKYGTQVQEWIETVHHVVQKSEEVFIFKYDISQRNQQIQVKLGIDSTGETNNKKTKNDPAFYDTGVYCVEADFSILDCLLLKGGYQKAQNIGTNMKAFQFSNNRKKQIIKASITENKDKAEERFIFKCAGSFVCDHPIYVACYNYIKDKRNELFTTKLSVKSNESRKKGVFYFEPIQLHSSQFDGPFEEQDVFFDFISVSDVSTKEVVETIIGSVSINLEPLIQLDPNSLLQMKICDDNDEYVGKINFGSPKVRPVYSFLDYKINLNIDFIPILALDFSLSNVIDAQKGNHVVNDYIPVINHIRQVYKDISNYCLGFGFGAKTCNKQVRASDIFALSGNMFDPTIEYNKILKCYKEVESQVEKSFPVKFTPILEHATSYAKHEFGHHKNRNYYCLFYITPGVIDDAHETAEFIQEIYDLPLTVNIIKLQNPSYVDTNDANILLEEFNSKMKENKRNPLFVIDYQRYKEDNSLEEFEKQLILNLPKHVDEYYDSRKSFSHESSKILDNHSRVQSLPTKAFADEFNTHLNLTDSEDDLEEYKGSLSRASHSKRQRFKSESVDIEPINQKRLSYSQKNEDYFIASFPVDCNITKAKLEDLVSQGVVMDESPEYVEHVYKKGRMPVKKSL</sequence>
<dbReference type="Pfam" id="PF07002">
    <property type="entry name" value="Copine"/>
    <property type="match status" value="1"/>
</dbReference>
<dbReference type="EMBL" id="CAMPGE010000582">
    <property type="protein sequence ID" value="CAI2359332.1"/>
    <property type="molecule type" value="Genomic_DNA"/>
</dbReference>
<protein>
    <recommendedName>
        <fullName evidence="1">Copine C-terminal domain-containing protein</fullName>
    </recommendedName>
</protein>
<dbReference type="Proteomes" id="UP001295684">
    <property type="component" value="Unassembled WGS sequence"/>
</dbReference>
<gene>
    <name evidence="2" type="ORF">ECRASSUSDP1_LOCUS620</name>
</gene>
<reference evidence="2" key="1">
    <citation type="submission" date="2023-07" db="EMBL/GenBank/DDBJ databases">
        <authorList>
            <consortium name="AG Swart"/>
            <person name="Singh M."/>
            <person name="Singh A."/>
            <person name="Seah K."/>
            <person name="Emmerich C."/>
        </authorList>
    </citation>
    <scope>NUCLEOTIDE SEQUENCE</scope>
    <source>
        <strain evidence="2">DP1</strain>
    </source>
</reference>
<dbReference type="InterPro" id="IPR045052">
    <property type="entry name" value="Copine"/>
</dbReference>
<dbReference type="InterPro" id="IPR010734">
    <property type="entry name" value="Copine_C"/>
</dbReference>
<evidence type="ECO:0000259" key="1">
    <source>
        <dbReference type="Pfam" id="PF07002"/>
    </source>
</evidence>
<evidence type="ECO:0000313" key="3">
    <source>
        <dbReference type="Proteomes" id="UP001295684"/>
    </source>
</evidence>
<dbReference type="GO" id="GO:0005886">
    <property type="term" value="C:plasma membrane"/>
    <property type="evidence" value="ECO:0007669"/>
    <property type="project" value="TreeGrafter"/>
</dbReference>
<dbReference type="GO" id="GO:0071277">
    <property type="term" value="P:cellular response to calcium ion"/>
    <property type="evidence" value="ECO:0007669"/>
    <property type="project" value="TreeGrafter"/>
</dbReference>